<organism evidence="1">
    <name type="scientific">Panicum hallii</name>
    <dbReference type="NCBI Taxonomy" id="206008"/>
    <lineage>
        <taxon>Eukaryota</taxon>
        <taxon>Viridiplantae</taxon>
        <taxon>Streptophyta</taxon>
        <taxon>Embryophyta</taxon>
        <taxon>Tracheophyta</taxon>
        <taxon>Spermatophyta</taxon>
        <taxon>Magnoliopsida</taxon>
        <taxon>Liliopsida</taxon>
        <taxon>Poales</taxon>
        <taxon>Poaceae</taxon>
        <taxon>PACMAD clade</taxon>
        <taxon>Panicoideae</taxon>
        <taxon>Panicodae</taxon>
        <taxon>Paniceae</taxon>
        <taxon>Panicinae</taxon>
        <taxon>Panicum</taxon>
        <taxon>Panicum sect. Panicum</taxon>
    </lineage>
</organism>
<reference evidence="1" key="1">
    <citation type="submission" date="2018-04" db="EMBL/GenBank/DDBJ databases">
        <title>WGS assembly of Panicum hallii.</title>
        <authorList>
            <person name="Lovell J."/>
            <person name="Jenkins J."/>
            <person name="Lowry D."/>
            <person name="Mamidi S."/>
            <person name="Sreedasyam A."/>
            <person name="Weng X."/>
            <person name="Barry K."/>
            <person name="Bonette J."/>
            <person name="Campitelli B."/>
            <person name="Daum C."/>
            <person name="Gordon S."/>
            <person name="Gould B."/>
            <person name="Lipzen A."/>
            <person name="Macqueen A."/>
            <person name="Palacio-Mejia J."/>
            <person name="Plott C."/>
            <person name="Shakirov E."/>
            <person name="Shu S."/>
            <person name="Yoshinaga Y."/>
            <person name="Zane M."/>
            <person name="Rokhsar D."/>
            <person name="Grimwood J."/>
            <person name="Schmutz J."/>
            <person name="Juenger T."/>
        </authorList>
    </citation>
    <scope>NUCLEOTIDE SEQUENCE [LARGE SCALE GENOMIC DNA]</scope>
    <source>
        <strain evidence="1">FIL2</strain>
    </source>
</reference>
<gene>
    <name evidence="1" type="ORF">PAHAL_4G328000</name>
</gene>
<dbReference type="Proteomes" id="UP000243499">
    <property type="component" value="Chromosome 4"/>
</dbReference>
<proteinExistence type="predicted"/>
<accession>A0A2T8JES9</accession>
<dbReference type="AlphaFoldDB" id="A0A2T8JES9"/>
<sequence length="120" mass="14083">MQMPCVVLIDYSNRLCRSCDMALCVFSFRPPRIGRIFSVVIAQRLVPLPYRPDCNRAHMTVAQYFCSYCRGICYPMDKASSNAWRCRYLIQFFSDVEQRRRERILTSHGPVSNRFLTTRG</sequence>
<evidence type="ECO:0000313" key="1">
    <source>
        <dbReference type="EMBL" id="PVH48427.1"/>
    </source>
</evidence>
<protein>
    <submittedName>
        <fullName evidence="1">Uncharacterized protein</fullName>
    </submittedName>
</protein>
<dbReference type="Gramene" id="PVH48427">
    <property type="protein sequence ID" value="PVH48427"/>
    <property type="gene ID" value="PAHAL_4G328000"/>
</dbReference>
<dbReference type="EMBL" id="CM008049">
    <property type="protein sequence ID" value="PVH48427.1"/>
    <property type="molecule type" value="Genomic_DNA"/>
</dbReference>
<name>A0A2T8JES9_9POAL</name>